<dbReference type="EMBL" id="ML119052">
    <property type="protein sequence ID" value="ROT40976.1"/>
    <property type="molecule type" value="Genomic_DNA"/>
</dbReference>
<dbReference type="Proteomes" id="UP000272025">
    <property type="component" value="Unassembled WGS sequence"/>
</dbReference>
<dbReference type="RefSeq" id="XP_028468782.1">
    <property type="nucleotide sequence ID" value="XM_028614838.1"/>
</dbReference>
<protein>
    <submittedName>
        <fullName evidence="1">Uncharacterized protein</fullName>
    </submittedName>
</protein>
<dbReference type="AlphaFoldDB" id="A0A3N2Q2M5"/>
<proteinExistence type="predicted"/>
<dbReference type="GeneID" id="39583315"/>
<keyword evidence="2" id="KW-1185">Reference proteome</keyword>
<accession>A0A3N2Q2M5</accession>
<evidence type="ECO:0000313" key="2">
    <source>
        <dbReference type="Proteomes" id="UP000272025"/>
    </source>
</evidence>
<gene>
    <name evidence="1" type="ORF">SODALDRAFT_376704</name>
</gene>
<name>A0A3N2Q2M5_SODAK</name>
<reference evidence="1 2" key="1">
    <citation type="journal article" date="2018" name="Mol. Ecol.">
        <title>The obligate alkalophilic soda-lake fungus Sodiomyces alkalinus has shifted to a protein diet.</title>
        <authorList>
            <person name="Grum-Grzhimaylo A.A."/>
            <person name="Falkoski D.L."/>
            <person name="van den Heuvel J."/>
            <person name="Valero-Jimenez C.A."/>
            <person name="Min B."/>
            <person name="Choi I.G."/>
            <person name="Lipzen A."/>
            <person name="Daum C.G."/>
            <person name="Aanen D.K."/>
            <person name="Tsang A."/>
            <person name="Henrissat B."/>
            <person name="Bilanenko E.N."/>
            <person name="de Vries R.P."/>
            <person name="van Kan J.A.L."/>
            <person name="Grigoriev I.V."/>
            <person name="Debets A.J.M."/>
        </authorList>
    </citation>
    <scope>NUCLEOTIDE SEQUENCE [LARGE SCALE GENOMIC DNA]</scope>
    <source>
        <strain evidence="1 2">F11</strain>
    </source>
</reference>
<evidence type="ECO:0000313" key="1">
    <source>
        <dbReference type="EMBL" id="ROT40976.1"/>
    </source>
</evidence>
<organism evidence="1 2">
    <name type="scientific">Sodiomyces alkalinus (strain CBS 110278 / VKM F-3762 / F11)</name>
    <name type="common">Alkaliphilic filamentous fungus</name>
    <dbReference type="NCBI Taxonomy" id="1314773"/>
    <lineage>
        <taxon>Eukaryota</taxon>
        <taxon>Fungi</taxon>
        <taxon>Dikarya</taxon>
        <taxon>Ascomycota</taxon>
        <taxon>Pezizomycotina</taxon>
        <taxon>Sordariomycetes</taxon>
        <taxon>Hypocreomycetidae</taxon>
        <taxon>Glomerellales</taxon>
        <taxon>Plectosphaerellaceae</taxon>
        <taxon>Sodiomyces</taxon>
    </lineage>
</organism>
<sequence length="199" mass="21812">MPVGKTWGPVLLAAVTDWTVQVIADGFRGTFMHGLSRADCLVAQAVPIAPQRAPEPTPVPGFHYGIDEQRDPLPCTCLGPKRRDSLTRFIPLSQTGQGACHGFGAEITTAFSTARTMLIHIQAETVVAIHDDDEIWTYGEWCFEGCGGVTLRTSTLRPRIDGADCNPKVLPQFILAMENGTRPVMGRVRPCLREDLRQI</sequence>